<dbReference type="InterPro" id="IPR006612">
    <property type="entry name" value="THAP_Znf"/>
</dbReference>
<dbReference type="SUPFAM" id="SSF57667">
    <property type="entry name" value="beta-beta-alpha zinc fingers"/>
    <property type="match status" value="1"/>
</dbReference>
<dbReference type="InterPro" id="IPR013087">
    <property type="entry name" value="Znf_C2H2_type"/>
</dbReference>
<dbReference type="PROSITE" id="PS50950">
    <property type="entry name" value="ZF_THAP"/>
    <property type="match status" value="1"/>
</dbReference>
<feature type="compositionally biased region" description="Basic and acidic residues" evidence="14">
    <location>
        <begin position="224"/>
        <end position="236"/>
    </location>
</feature>
<keyword evidence="10" id="KW-0539">Nucleus</keyword>
<keyword evidence="3" id="KW-0479">Metal-binding</keyword>
<evidence type="ECO:0000256" key="12">
    <source>
        <dbReference type="PROSITE-ProRule" id="PRU00042"/>
    </source>
</evidence>
<comment type="subcellular location">
    <subcellularLocation>
        <location evidence="1">Nucleus</location>
        <location evidence="1">Nucleoplasm</location>
    </subcellularLocation>
</comment>
<keyword evidence="6" id="KW-0805">Transcription regulation</keyword>
<evidence type="ECO:0000256" key="4">
    <source>
        <dbReference type="ARBA" id="ARBA00022771"/>
    </source>
</evidence>
<feature type="compositionally biased region" description="Basic and acidic residues" evidence="14">
    <location>
        <begin position="265"/>
        <end position="287"/>
    </location>
</feature>
<dbReference type="PROSITE" id="PS50157">
    <property type="entry name" value="ZINC_FINGER_C2H2_2"/>
    <property type="match status" value="1"/>
</dbReference>
<feature type="domain" description="C2H2-type" evidence="15">
    <location>
        <begin position="660"/>
        <end position="688"/>
    </location>
</feature>
<dbReference type="PANTHER" id="PTHR46600">
    <property type="entry name" value="THAP DOMAIN-CONTAINING"/>
    <property type="match status" value="1"/>
</dbReference>
<accession>A0A8S4DW36</accession>
<feature type="compositionally biased region" description="Basic and acidic residues" evidence="14">
    <location>
        <begin position="130"/>
        <end position="155"/>
    </location>
</feature>
<feature type="compositionally biased region" description="Basic and acidic residues" evidence="14">
    <location>
        <begin position="172"/>
        <end position="210"/>
    </location>
</feature>
<dbReference type="SMART" id="SM00980">
    <property type="entry name" value="THAP"/>
    <property type="match status" value="1"/>
</dbReference>
<dbReference type="InterPro" id="IPR036236">
    <property type="entry name" value="Znf_C2H2_sf"/>
</dbReference>
<dbReference type="EMBL" id="CAJHNJ030000009">
    <property type="protein sequence ID" value="CAG9106549.1"/>
    <property type="molecule type" value="Genomic_DNA"/>
</dbReference>
<dbReference type="SUPFAM" id="SSF57716">
    <property type="entry name" value="Glucocorticoid receptor-like (DNA-binding domain)"/>
    <property type="match status" value="1"/>
</dbReference>
<keyword evidence="9" id="KW-0804">Transcription</keyword>
<comment type="similarity">
    <text evidence="2">Belongs to the THAP1 family.</text>
</comment>
<dbReference type="GO" id="GO:0043565">
    <property type="term" value="F:sequence-specific DNA binding"/>
    <property type="evidence" value="ECO:0007669"/>
    <property type="project" value="InterPro"/>
</dbReference>
<keyword evidence="5" id="KW-0862">Zinc</keyword>
<protein>
    <submittedName>
        <fullName evidence="17">(diamondback moth) hypothetical protein</fullName>
    </submittedName>
</protein>
<sequence length="711" mass="80300">MVTKCCVSGCNETDGNGTELTFFKFPKTRHMKQKWLSAIRPRGRLTESSVVCSAHFLKDTDYQRVAGKDVLRTSVVPSVFNVDLKHTSSKRHIRRKKSVSPKPKSGEESDENADDDDLNADDEENSMPEDNDKSIQDGEESIGKDCDKNKTKDSENGPIESDNANTESNGQKCDEEISKDIENKCIKDSDARAECNEKDSDEKMEDNEVKESDDDTCKNNGKAGEIERHVDGKMVEDNNGSVDPLINGSTTPEVPASCLNGEVTSKCDTDKTETEDKIKEDDNKDANSEPVPVLTNIDRTDETNKSKETKDNTTEPEKPDTSVDTEESTKMDDEDPEDPVEKIDNRTETESNPDYDELIRETQCKIMEMSEDAVPILDNVETILEEDESSKHSVEDVDENLFEEGSKGAEPVFVEISVDPDAMASPSPPESPSDCMMVVEDMQVQVDPRDMIASMDDPADDDDDDDVEVIENRPVEPVSLLTSSDEDDVILEEPHIDTVEVSDETSEDDMPLTRYVKKTSKQQKELNDKLKNIFWGTGSEFYCYSCQYTTKSKKDLSEHMKTHGQVTKKTSQIMVCDVCEFQSASEVQFARHKRKHKEDKKHKCHMCDYKARHKMSLVYHMKSHKTVEKIVYKCHKCSYQSAGPLALQRHMTAMHARVVIQCQMCSFTCKKKVNLQRHVRSAHVKRKKATRKFNKKASSSSEDEYVPGKDV</sequence>
<name>A0A8S4DW36_PLUXY</name>
<dbReference type="PANTHER" id="PTHR46600:SF1">
    <property type="entry name" value="THAP DOMAIN-CONTAINING PROTEIN 1"/>
    <property type="match status" value="1"/>
</dbReference>
<evidence type="ECO:0000256" key="5">
    <source>
        <dbReference type="ARBA" id="ARBA00022833"/>
    </source>
</evidence>
<reference evidence="17" key="1">
    <citation type="submission" date="2020-11" db="EMBL/GenBank/DDBJ databases">
        <authorList>
            <person name="Whiteford S."/>
        </authorList>
    </citation>
    <scope>NUCLEOTIDE SEQUENCE</scope>
</reference>
<dbReference type="GO" id="GO:0005654">
    <property type="term" value="C:nucleoplasm"/>
    <property type="evidence" value="ECO:0007669"/>
    <property type="project" value="UniProtKB-SubCell"/>
</dbReference>
<feature type="domain" description="THAP-type" evidence="16">
    <location>
        <begin position="1"/>
        <end position="80"/>
    </location>
</feature>
<dbReference type="SMART" id="SM00355">
    <property type="entry name" value="ZnF_C2H2"/>
    <property type="match status" value="5"/>
</dbReference>
<dbReference type="Gene3D" id="6.20.210.20">
    <property type="entry name" value="THAP domain"/>
    <property type="match status" value="1"/>
</dbReference>
<dbReference type="AlphaFoldDB" id="A0A8S4DW36"/>
<evidence type="ECO:0000313" key="18">
    <source>
        <dbReference type="Proteomes" id="UP000653454"/>
    </source>
</evidence>
<evidence type="ECO:0000256" key="2">
    <source>
        <dbReference type="ARBA" id="ARBA00006177"/>
    </source>
</evidence>
<feature type="compositionally biased region" description="Basic and acidic residues" evidence="14">
    <location>
        <begin position="339"/>
        <end position="349"/>
    </location>
</feature>
<proteinExistence type="inferred from homology"/>
<evidence type="ECO:0000256" key="8">
    <source>
        <dbReference type="ARBA" id="ARBA00023125"/>
    </source>
</evidence>
<keyword evidence="11" id="KW-0131">Cell cycle</keyword>
<feature type="compositionally biased region" description="Basic residues" evidence="14">
    <location>
        <begin position="87"/>
        <end position="99"/>
    </location>
</feature>
<feature type="compositionally biased region" description="Polar residues" evidence="14">
    <location>
        <begin position="162"/>
        <end position="171"/>
    </location>
</feature>
<feature type="compositionally biased region" description="Basic and acidic residues" evidence="14">
    <location>
        <begin position="298"/>
        <end position="331"/>
    </location>
</feature>
<dbReference type="GO" id="GO:0008270">
    <property type="term" value="F:zinc ion binding"/>
    <property type="evidence" value="ECO:0007669"/>
    <property type="project" value="UniProtKB-KW"/>
</dbReference>
<feature type="region of interest" description="Disordered" evidence="14">
    <location>
        <begin position="687"/>
        <end position="711"/>
    </location>
</feature>
<evidence type="ECO:0000256" key="10">
    <source>
        <dbReference type="ARBA" id="ARBA00023242"/>
    </source>
</evidence>
<evidence type="ECO:0000256" key="6">
    <source>
        <dbReference type="ARBA" id="ARBA00023015"/>
    </source>
</evidence>
<evidence type="ECO:0000256" key="13">
    <source>
        <dbReference type="PROSITE-ProRule" id="PRU00309"/>
    </source>
</evidence>
<keyword evidence="7" id="KW-0175">Coiled coil</keyword>
<dbReference type="Proteomes" id="UP000653454">
    <property type="component" value="Unassembled WGS sequence"/>
</dbReference>
<organism evidence="17 18">
    <name type="scientific">Plutella xylostella</name>
    <name type="common">Diamondback moth</name>
    <name type="synonym">Plutella maculipennis</name>
    <dbReference type="NCBI Taxonomy" id="51655"/>
    <lineage>
        <taxon>Eukaryota</taxon>
        <taxon>Metazoa</taxon>
        <taxon>Ecdysozoa</taxon>
        <taxon>Arthropoda</taxon>
        <taxon>Hexapoda</taxon>
        <taxon>Insecta</taxon>
        <taxon>Pterygota</taxon>
        <taxon>Neoptera</taxon>
        <taxon>Endopterygota</taxon>
        <taxon>Lepidoptera</taxon>
        <taxon>Glossata</taxon>
        <taxon>Ditrysia</taxon>
        <taxon>Yponomeutoidea</taxon>
        <taxon>Plutellidae</taxon>
        <taxon>Plutella</taxon>
    </lineage>
</organism>
<dbReference type="PROSITE" id="PS00028">
    <property type="entry name" value="ZINC_FINGER_C2H2_1"/>
    <property type="match status" value="1"/>
</dbReference>
<dbReference type="Pfam" id="PF05485">
    <property type="entry name" value="THAP"/>
    <property type="match status" value="1"/>
</dbReference>
<dbReference type="InterPro" id="IPR026516">
    <property type="entry name" value="THAP1/10"/>
</dbReference>
<evidence type="ECO:0000256" key="3">
    <source>
        <dbReference type="ARBA" id="ARBA00022723"/>
    </source>
</evidence>
<gene>
    <name evidence="17" type="ORF">PLXY2_LOCUS3555</name>
</gene>
<feature type="region of interest" description="Disordered" evidence="14">
    <location>
        <begin position="86"/>
        <end position="357"/>
    </location>
</feature>
<keyword evidence="4 12" id="KW-0863">Zinc-finger</keyword>
<evidence type="ECO:0000256" key="11">
    <source>
        <dbReference type="ARBA" id="ARBA00023306"/>
    </source>
</evidence>
<feature type="compositionally biased region" description="Acidic residues" evidence="14">
    <location>
        <begin position="108"/>
        <end position="129"/>
    </location>
</feature>
<dbReference type="InterPro" id="IPR038441">
    <property type="entry name" value="THAP_Znf_sf"/>
</dbReference>
<evidence type="ECO:0000259" key="15">
    <source>
        <dbReference type="PROSITE" id="PS50157"/>
    </source>
</evidence>
<dbReference type="Gene3D" id="3.30.160.60">
    <property type="entry name" value="Classic Zinc Finger"/>
    <property type="match status" value="2"/>
</dbReference>
<evidence type="ECO:0000256" key="1">
    <source>
        <dbReference type="ARBA" id="ARBA00004642"/>
    </source>
</evidence>
<keyword evidence="8 13" id="KW-0238">DNA-binding</keyword>
<evidence type="ECO:0000259" key="16">
    <source>
        <dbReference type="PROSITE" id="PS50950"/>
    </source>
</evidence>
<evidence type="ECO:0000256" key="9">
    <source>
        <dbReference type="ARBA" id="ARBA00023163"/>
    </source>
</evidence>
<keyword evidence="18" id="KW-1185">Reference proteome</keyword>
<evidence type="ECO:0000256" key="7">
    <source>
        <dbReference type="ARBA" id="ARBA00023054"/>
    </source>
</evidence>
<evidence type="ECO:0000256" key="14">
    <source>
        <dbReference type="SAM" id="MobiDB-lite"/>
    </source>
</evidence>
<evidence type="ECO:0000313" key="17">
    <source>
        <dbReference type="EMBL" id="CAG9106549.1"/>
    </source>
</evidence>
<comment type="caution">
    <text evidence="17">The sequence shown here is derived from an EMBL/GenBank/DDBJ whole genome shotgun (WGS) entry which is preliminary data.</text>
</comment>